<proteinExistence type="predicted"/>
<dbReference type="RefSeq" id="YP_009281058.1">
    <property type="nucleotide sequence ID" value="NC_031027.1"/>
</dbReference>
<dbReference type="Proteomes" id="UP000201239">
    <property type="component" value="Segment"/>
</dbReference>
<evidence type="ECO:0000313" key="2">
    <source>
        <dbReference type="Proteomes" id="UP000201239"/>
    </source>
</evidence>
<gene>
    <name evidence="1" type="ORF">SAGEFAYGE_255</name>
</gene>
<dbReference type="EMBL" id="KU737350">
    <property type="protein sequence ID" value="AMW63175.1"/>
    <property type="molecule type" value="Genomic_DNA"/>
</dbReference>
<accession>A0A143FMP4</accession>
<organism evidence="1 2">
    <name type="scientific">Bacillus phage SageFayge</name>
    <dbReference type="NCBI Taxonomy" id="1805954"/>
    <lineage>
        <taxon>Viruses</taxon>
        <taxon>Duplodnaviria</taxon>
        <taxon>Heunggongvirae</taxon>
        <taxon>Uroviricota</taxon>
        <taxon>Caudoviricetes</taxon>
        <taxon>Herelleviridae</taxon>
        <taxon>Bastillevirinae</taxon>
        <taxon>Wphvirus</taxon>
        <taxon>Wphvirus megatron</taxon>
    </lineage>
</organism>
<dbReference type="KEGG" id="vg:29063155"/>
<protein>
    <submittedName>
        <fullName evidence="1">Uncharacterized protein</fullName>
    </submittedName>
</protein>
<sequence>MSIPFNLSWDQAKKLLEQGHTVEHESFKGKAYLYMIPHSKLCTAFGYGYGEYEGEPAFSDTIAEVLRVDKRLYSSGQVINLGYEPSRYIRRDGWRVK</sequence>
<evidence type="ECO:0000313" key="1">
    <source>
        <dbReference type="EMBL" id="AMW63175.1"/>
    </source>
</evidence>
<dbReference type="GeneID" id="29063155"/>
<reference evidence="2" key="1">
    <citation type="submission" date="2016-02" db="EMBL/GenBank/DDBJ databases">
        <authorList>
            <person name="Galindez B."/>
            <person name="Foltz S."/>
            <person name="Bersano I."/>
            <person name="Hermes F."/>
            <person name="Dandamudi K."/>
            <person name="Shi R."/>
            <person name="Carvalho R."/>
            <person name="Koparde V.N."/>
            <person name="Lee V."/>
            <person name="Buck G."/>
            <person name="Serrano M.G."/>
            <person name="Johnson A."/>
        </authorList>
    </citation>
    <scope>NUCLEOTIDE SEQUENCE [LARGE SCALE GENOMIC DNA]</scope>
</reference>
<name>A0A143FMP4_9CAUD</name>